<evidence type="ECO:0000313" key="6">
    <source>
        <dbReference type="Proteomes" id="UP000011971"/>
    </source>
</evidence>
<keyword evidence="2" id="KW-0238">DNA-binding</keyword>
<dbReference type="OrthoDB" id="9802263at2"/>
<name>M5JT13_9HYPH</name>
<reference evidence="5 6" key="1">
    <citation type="journal article" date="2013" name="Gut Pathog.">
        <title>Draft genome of Ochrobactrum intermedium strain M86 isolated from non-ulcer dyspeptic individual from India.</title>
        <authorList>
            <person name="Kulkarni G."/>
            <person name="Dhotre D."/>
            <person name="Dharne M."/>
            <person name="Shetty S."/>
            <person name="Chowdhury S."/>
            <person name="Misra V."/>
            <person name="Misra S."/>
            <person name="Patole M."/>
            <person name="Shouche Y."/>
        </authorList>
    </citation>
    <scope>NUCLEOTIDE SEQUENCE [LARGE SCALE GENOMIC DNA]</scope>
    <source>
        <strain evidence="5 6">M86</strain>
    </source>
</reference>
<dbReference type="PROSITE" id="PS00041">
    <property type="entry name" value="HTH_ARAC_FAMILY_1"/>
    <property type="match status" value="1"/>
</dbReference>
<dbReference type="PATRIC" id="fig|1234597.4.peg.5085"/>
<proteinExistence type="predicted"/>
<dbReference type="InterPro" id="IPR009057">
    <property type="entry name" value="Homeodomain-like_sf"/>
</dbReference>
<evidence type="ECO:0000256" key="1">
    <source>
        <dbReference type="ARBA" id="ARBA00023015"/>
    </source>
</evidence>
<organism evidence="5 6">
    <name type="scientific">Brucella intermedia M86</name>
    <dbReference type="NCBI Taxonomy" id="1234597"/>
    <lineage>
        <taxon>Bacteria</taxon>
        <taxon>Pseudomonadati</taxon>
        <taxon>Pseudomonadota</taxon>
        <taxon>Alphaproteobacteria</taxon>
        <taxon>Hyphomicrobiales</taxon>
        <taxon>Brucellaceae</taxon>
        <taxon>Brucella/Ochrobactrum group</taxon>
        <taxon>Brucella</taxon>
    </lineage>
</organism>
<dbReference type="Gene3D" id="1.10.10.60">
    <property type="entry name" value="Homeodomain-like"/>
    <property type="match status" value="1"/>
</dbReference>
<dbReference type="AlphaFoldDB" id="M5JT13"/>
<keyword evidence="3" id="KW-0804">Transcription</keyword>
<accession>M5JT13</accession>
<feature type="domain" description="HTH araC/xylS-type" evidence="4">
    <location>
        <begin position="219"/>
        <end position="317"/>
    </location>
</feature>
<protein>
    <submittedName>
        <fullName evidence="5">AraC family transcriptional regulator</fullName>
    </submittedName>
</protein>
<dbReference type="Pfam" id="PF06719">
    <property type="entry name" value="AraC_N"/>
    <property type="match status" value="1"/>
</dbReference>
<dbReference type="Proteomes" id="UP000011971">
    <property type="component" value="Unassembled WGS sequence"/>
</dbReference>
<dbReference type="PROSITE" id="PS01124">
    <property type="entry name" value="HTH_ARAC_FAMILY_2"/>
    <property type="match status" value="1"/>
</dbReference>
<dbReference type="InterPro" id="IPR009594">
    <property type="entry name" value="Tscrpt_reg_HTH_AraC_N"/>
</dbReference>
<dbReference type="GO" id="GO:0003700">
    <property type="term" value="F:DNA-binding transcription factor activity"/>
    <property type="evidence" value="ECO:0007669"/>
    <property type="project" value="InterPro"/>
</dbReference>
<dbReference type="SUPFAM" id="SSF46689">
    <property type="entry name" value="Homeodomain-like"/>
    <property type="match status" value="2"/>
</dbReference>
<comment type="caution">
    <text evidence="5">The sequence shown here is derived from an EMBL/GenBank/DDBJ whole genome shotgun (WGS) entry which is preliminary data.</text>
</comment>
<dbReference type="Pfam" id="PF12833">
    <property type="entry name" value="HTH_18"/>
    <property type="match status" value="1"/>
</dbReference>
<dbReference type="PANTHER" id="PTHR43436">
    <property type="entry name" value="ARAC-FAMILY TRANSCRIPTIONAL REGULATOR"/>
    <property type="match status" value="1"/>
</dbReference>
<gene>
    <name evidence="5" type="ORF">D584_24725</name>
</gene>
<sequence length="317" mass="35824">MKVLCKNLFYMQNMVMNNETLCAIARQLLKQQASNSSIVEGLLPTCSPDIDLFYQTCAQELRPTLYAPGLVFLFSGEKSVQLGQNYYVYNPSKALLLTGVYPVYCNIRDSEQEPVIGIQIRFERKQVAQLLHHLTVHSGSTSEQMAAAHSHSGFLSVQVTPAIQTALYGLLNALGNPVTCDLFMPTHIQTLVYAALEQADVCAFIREWLEQDGSFAQFLQASEFLLRQLDQPVTLHDLASHMGMSIPTLQRRFKHYTADSPMQYLKKVRLSHAYARLTQTNCTVQSAAYAVGYESVSQFSREFKRYYGQNPQQVKRI</sequence>
<dbReference type="SMART" id="SM00342">
    <property type="entry name" value="HTH_ARAC"/>
    <property type="match status" value="1"/>
</dbReference>
<evidence type="ECO:0000256" key="2">
    <source>
        <dbReference type="ARBA" id="ARBA00023125"/>
    </source>
</evidence>
<keyword evidence="1" id="KW-0805">Transcription regulation</keyword>
<dbReference type="InterPro" id="IPR018060">
    <property type="entry name" value="HTH_AraC"/>
</dbReference>
<evidence type="ECO:0000256" key="3">
    <source>
        <dbReference type="ARBA" id="ARBA00023163"/>
    </source>
</evidence>
<evidence type="ECO:0000313" key="5">
    <source>
        <dbReference type="EMBL" id="ELT46419.1"/>
    </source>
</evidence>
<dbReference type="GO" id="GO:0043565">
    <property type="term" value="F:sequence-specific DNA binding"/>
    <property type="evidence" value="ECO:0007669"/>
    <property type="project" value="InterPro"/>
</dbReference>
<dbReference type="EMBL" id="AOGE01000090">
    <property type="protein sequence ID" value="ELT46419.1"/>
    <property type="molecule type" value="Genomic_DNA"/>
</dbReference>
<dbReference type="InterPro" id="IPR018062">
    <property type="entry name" value="HTH_AraC-typ_CS"/>
</dbReference>
<evidence type="ECO:0000259" key="4">
    <source>
        <dbReference type="PROSITE" id="PS01124"/>
    </source>
</evidence>
<dbReference type="PANTHER" id="PTHR43436:SF1">
    <property type="entry name" value="TRANSCRIPTIONAL REGULATORY PROTEIN"/>
    <property type="match status" value="1"/>
</dbReference>